<dbReference type="NCBIfam" id="TIGR00033">
    <property type="entry name" value="aroC"/>
    <property type="match status" value="1"/>
</dbReference>
<dbReference type="GO" id="GO:0008652">
    <property type="term" value="P:amino acid biosynthetic process"/>
    <property type="evidence" value="ECO:0007669"/>
    <property type="project" value="UniProtKB-KW"/>
</dbReference>
<dbReference type="InterPro" id="IPR020541">
    <property type="entry name" value="Chorismate_synthase_CS"/>
</dbReference>
<dbReference type="PANTHER" id="PTHR21085:SF0">
    <property type="entry name" value="CHORISMATE SYNTHASE"/>
    <property type="match status" value="1"/>
</dbReference>
<evidence type="ECO:0000256" key="13">
    <source>
        <dbReference type="SAM" id="MobiDB-lite"/>
    </source>
</evidence>
<name>A0A2U3QGX8_9BACT</name>
<accession>A0A2U3QGX8</accession>
<dbReference type="Proteomes" id="UP000245125">
    <property type="component" value="Unassembled WGS sequence"/>
</dbReference>
<comment type="function">
    <text evidence="11">Catalyzes the anti-1,4-elimination of the C-3 phosphate and the C-6 proR hydrogen from 5-enolpyruvylshikimate-3-phosphate (EPSP) to yield chorismate, which is the branch point compound that serves as the starting substrate for the three terminal pathways of aromatic amino acid biosynthesis. This reaction introduces a second double bond into the aromatic ring system.</text>
</comment>
<feature type="binding site" evidence="11">
    <location>
        <position position="42"/>
    </location>
    <ligand>
        <name>NADP(+)</name>
        <dbReference type="ChEBI" id="CHEBI:58349"/>
    </ligand>
</feature>
<comment type="cofactor">
    <cofactor evidence="11 12">
        <name>FMNH2</name>
        <dbReference type="ChEBI" id="CHEBI:57618"/>
    </cofactor>
    <text evidence="11 12">Reduced FMN (FMNH(2)).</text>
</comment>
<dbReference type="PROSITE" id="PS00789">
    <property type="entry name" value="CHORISMATE_SYNTHASE_3"/>
    <property type="match status" value="1"/>
</dbReference>
<dbReference type="UniPathway" id="UPA00053">
    <property type="reaction ID" value="UER00090"/>
</dbReference>
<evidence type="ECO:0000256" key="1">
    <source>
        <dbReference type="ARBA" id="ARBA00005044"/>
    </source>
</evidence>
<feature type="binding site" evidence="11">
    <location>
        <begin position="260"/>
        <end position="261"/>
    </location>
    <ligand>
        <name>FMN</name>
        <dbReference type="ChEBI" id="CHEBI:58210"/>
    </ligand>
</feature>
<keyword evidence="9 11" id="KW-0057">Aromatic amino acid biosynthesis</keyword>
<dbReference type="PIRSF" id="PIRSF001456">
    <property type="entry name" value="Chorismate_synth"/>
    <property type="match status" value="1"/>
</dbReference>
<reference evidence="15" key="1">
    <citation type="submission" date="2018-03" db="EMBL/GenBank/DDBJ databases">
        <authorList>
            <person name="Zecchin S."/>
        </authorList>
    </citation>
    <scope>NUCLEOTIDE SEQUENCE [LARGE SCALE GENOMIC DNA]</scope>
</reference>
<dbReference type="HAMAP" id="MF_00300">
    <property type="entry name" value="Chorismate_synth"/>
    <property type="match status" value="1"/>
</dbReference>
<keyword evidence="6 11" id="KW-0288">FMN</keyword>
<evidence type="ECO:0000256" key="8">
    <source>
        <dbReference type="ARBA" id="ARBA00022857"/>
    </source>
</evidence>
<dbReference type="InterPro" id="IPR000453">
    <property type="entry name" value="Chorismate_synth"/>
</dbReference>
<feature type="binding site" evidence="11">
    <location>
        <begin position="326"/>
        <end position="330"/>
    </location>
    <ligand>
        <name>FMN</name>
        <dbReference type="ChEBI" id="CHEBI:58210"/>
    </ligand>
</feature>
<evidence type="ECO:0000256" key="12">
    <source>
        <dbReference type="RuleBase" id="RU000605"/>
    </source>
</evidence>
<dbReference type="PANTHER" id="PTHR21085">
    <property type="entry name" value="CHORISMATE SYNTHASE"/>
    <property type="match status" value="1"/>
</dbReference>
<comment type="subunit">
    <text evidence="11">Homotetramer.</text>
</comment>
<feature type="region of interest" description="Disordered" evidence="13">
    <location>
        <begin position="93"/>
        <end position="114"/>
    </location>
</feature>
<dbReference type="NCBIfam" id="NF003793">
    <property type="entry name" value="PRK05382.1"/>
    <property type="match status" value="1"/>
</dbReference>
<organism evidence="14 15">
    <name type="scientific">Candidatus Sulfobium mesophilum</name>
    <dbReference type="NCBI Taxonomy" id="2016548"/>
    <lineage>
        <taxon>Bacteria</taxon>
        <taxon>Pseudomonadati</taxon>
        <taxon>Nitrospirota</taxon>
        <taxon>Nitrospiria</taxon>
        <taxon>Nitrospirales</taxon>
        <taxon>Nitrospiraceae</taxon>
        <taxon>Candidatus Sulfobium</taxon>
    </lineage>
</organism>
<dbReference type="GO" id="GO:0005829">
    <property type="term" value="C:cytosol"/>
    <property type="evidence" value="ECO:0007669"/>
    <property type="project" value="TreeGrafter"/>
</dbReference>
<dbReference type="OrthoDB" id="9771806at2"/>
<protein>
    <recommendedName>
        <fullName evidence="3 11">Chorismate synthase</fullName>
        <shortName evidence="11">CS</shortName>
        <ecNumber evidence="3 11">4.2.3.5</ecNumber>
    </recommendedName>
    <alternativeName>
        <fullName evidence="11">5-enolpyruvylshikimate-3-phosphate phospholyase</fullName>
    </alternativeName>
</protein>
<comment type="catalytic activity">
    <reaction evidence="11 12">
        <text>5-O-(1-carboxyvinyl)-3-phosphoshikimate = chorismate + phosphate</text>
        <dbReference type="Rhea" id="RHEA:21020"/>
        <dbReference type="ChEBI" id="CHEBI:29748"/>
        <dbReference type="ChEBI" id="CHEBI:43474"/>
        <dbReference type="ChEBI" id="CHEBI:57701"/>
        <dbReference type="EC" id="4.2.3.5"/>
    </reaction>
</comment>
<dbReference type="CDD" id="cd07304">
    <property type="entry name" value="Chorismate_synthase"/>
    <property type="match status" value="1"/>
</dbReference>
<dbReference type="AlphaFoldDB" id="A0A2U3QGX8"/>
<keyword evidence="10 11" id="KW-0456">Lyase</keyword>
<feature type="binding site" evidence="11">
    <location>
        <position position="311"/>
    </location>
    <ligand>
        <name>FMN</name>
        <dbReference type="ChEBI" id="CHEBI:58210"/>
    </ligand>
</feature>
<evidence type="ECO:0000256" key="10">
    <source>
        <dbReference type="ARBA" id="ARBA00023239"/>
    </source>
</evidence>
<evidence type="ECO:0000256" key="6">
    <source>
        <dbReference type="ARBA" id="ARBA00022643"/>
    </source>
</evidence>
<evidence type="ECO:0000256" key="5">
    <source>
        <dbReference type="ARBA" id="ARBA00022630"/>
    </source>
</evidence>
<dbReference type="PROSITE" id="PS00788">
    <property type="entry name" value="CHORISMATE_SYNTHASE_2"/>
    <property type="match status" value="1"/>
</dbReference>
<proteinExistence type="inferred from homology"/>
<evidence type="ECO:0000256" key="3">
    <source>
        <dbReference type="ARBA" id="ARBA00013036"/>
    </source>
</evidence>
<evidence type="ECO:0000256" key="9">
    <source>
        <dbReference type="ARBA" id="ARBA00023141"/>
    </source>
</evidence>
<dbReference type="Pfam" id="PF01264">
    <property type="entry name" value="Chorismate_synt"/>
    <property type="match status" value="1"/>
</dbReference>
<keyword evidence="5 11" id="KW-0285">Flavoprotein</keyword>
<dbReference type="PROSITE" id="PS00787">
    <property type="entry name" value="CHORISMATE_SYNTHASE_1"/>
    <property type="match status" value="1"/>
</dbReference>
<dbReference type="Gene3D" id="3.60.150.10">
    <property type="entry name" value="Chorismate synthase AroC"/>
    <property type="match status" value="1"/>
</dbReference>
<dbReference type="GO" id="GO:0009423">
    <property type="term" value="P:chorismate biosynthetic process"/>
    <property type="evidence" value="ECO:0007669"/>
    <property type="project" value="UniProtKB-UniRule"/>
</dbReference>
<dbReference type="FunFam" id="3.60.150.10:FF:000002">
    <property type="entry name" value="Chorismate synthase"/>
    <property type="match status" value="1"/>
</dbReference>
<keyword evidence="4 11" id="KW-0028">Amino-acid biosynthesis</keyword>
<sequence>MTNLRFLTSGESHGRAMIGIIEGIPSGLSLCSDDVDRELRRRQGGYGRGGRMKIEDDHAQIISGIRHGKTIGSPISLLIENRDWANWQEVMCPEPTGSRSATKDKRLQPVTRPRPGHADLAGALKFDHQDVRNILERSSARETAMRVGLGAVAKKFLSEFGIMIGSHVVQIGSHKATLASINTNDLMKIFEEAERSSVRCADENASKKMKKLIDRAISEGDSLGGVFEVFVTGVPVGLGSHIQWDLRLDGVLAQAIASIQAIKGVEIGSGFKMAGDFGSHVMDEIYYDRARAKSGSGKFYRKTNNAGGIEGGMSNGMPIIIRAAMKPIPTLRRPLMSVDIRTKKPFEAAYERSDVCAVPAAAVVAEAMTALVLADAFLRKFGGDCEKEVRRNYKAFVSYVNGF</sequence>
<gene>
    <name evidence="11 14" type="primary">aroC</name>
    <name evidence="14" type="ORF">NBG4_30046</name>
</gene>
<comment type="similarity">
    <text evidence="2 11 12">Belongs to the chorismate synthase family.</text>
</comment>
<feature type="binding site" evidence="11">
    <location>
        <position position="352"/>
    </location>
    <ligand>
        <name>FMN</name>
        <dbReference type="ChEBI" id="CHEBI:58210"/>
    </ligand>
</feature>
<dbReference type="GO" id="GO:0004107">
    <property type="term" value="F:chorismate synthase activity"/>
    <property type="evidence" value="ECO:0007669"/>
    <property type="project" value="UniProtKB-UniRule"/>
</dbReference>
<dbReference type="GO" id="GO:0010181">
    <property type="term" value="F:FMN binding"/>
    <property type="evidence" value="ECO:0007669"/>
    <property type="project" value="TreeGrafter"/>
</dbReference>
<keyword evidence="7 11" id="KW-0274">FAD</keyword>
<dbReference type="EMBL" id="OUUY01000075">
    <property type="protein sequence ID" value="SPQ00652.1"/>
    <property type="molecule type" value="Genomic_DNA"/>
</dbReference>
<evidence type="ECO:0000313" key="14">
    <source>
        <dbReference type="EMBL" id="SPQ00652.1"/>
    </source>
</evidence>
<keyword evidence="15" id="KW-1185">Reference proteome</keyword>
<dbReference type="EC" id="4.2.3.5" evidence="3 11"/>
<evidence type="ECO:0000256" key="4">
    <source>
        <dbReference type="ARBA" id="ARBA00022605"/>
    </source>
</evidence>
<evidence type="ECO:0000256" key="11">
    <source>
        <dbReference type="HAMAP-Rule" id="MF_00300"/>
    </source>
</evidence>
<evidence type="ECO:0000313" key="15">
    <source>
        <dbReference type="Proteomes" id="UP000245125"/>
    </source>
</evidence>
<dbReference type="GO" id="GO:0009073">
    <property type="term" value="P:aromatic amino acid family biosynthetic process"/>
    <property type="evidence" value="ECO:0007669"/>
    <property type="project" value="UniProtKB-KW"/>
</dbReference>
<comment type="pathway">
    <text evidence="1 11 12">Metabolic intermediate biosynthesis; chorismate biosynthesis; chorismate from D-erythrose 4-phosphate and phosphoenolpyruvate: step 7/7.</text>
</comment>
<dbReference type="SUPFAM" id="SSF103263">
    <property type="entry name" value="Chorismate synthase, AroC"/>
    <property type="match status" value="1"/>
</dbReference>
<evidence type="ECO:0000256" key="2">
    <source>
        <dbReference type="ARBA" id="ARBA00008014"/>
    </source>
</evidence>
<evidence type="ECO:0000256" key="7">
    <source>
        <dbReference type="ARBA" id="ARBA00022827"/>
    </source>
</evidence>
<feature type="binding site" evidence="11">
    <location>
        <position position="48"/>
    </location>
    <ligand>
        <name>NADP(+)</name>
        <dbReference type="ChEBI" id="CHEBI:58349"/>
    </ligand>
</feature>
<dbReference type="InterPro" id="IPR035904">
    <property type="entry name" value="Chorismate_synth_AroC_sf"/>
</dbReference>
<feature type="binding site" evidence="11">
    <location>
        <begin position="137"/>
        <end position="139"/>
    </location>
    <ligand>
        <name>FMN</name>
        <dbReference type="ChEBI" id="CHEBI:58210"/>
    </ligand>
</feature>
<keyword evidence="8 11" id="KW-0521">NADP</keyword>